<proteinExistence type="predicted"/>
<keyword evidence="3" id="KW-1185">Reference proteome</keyword>
<evidence type="ECO:0000313" key="2">
    <source>
        <dbReference type="EMBL" id="KAI5069204.1"/>
    </source>
</evidence>
<organism evidence="2 3">
    <name type="scientific">Adiantum capillus-veneris</name>
    <name type="common">Maidenhair fern</name>
    <dbReference type="NCBI Taxonomy" id="13818"/>
    <lineage>
        <taxon>Eukaryota</taxon>
        <taxon>Viridiplantae</taxon>
        <taxon>Streptophyta</taxon>
        <taxon>Embryophyta</taxon>
        <taxon>Tracheophyta</taxon>
        <taxon>Polypodiopsida</taxon>
        <taxon>Polypodiidae</taxon>
        <taxon>Polypodiales</taxon>
        <taxon>Pteridineae</taxon>
        <taxon>Pteridaceae</taxon>
        <taxon>Vittarioideae</taxon>
        <taxon>Adiantum</taxon>
    </lineage>
</organism>
<evidence type="ECO:0000256" key="1">
    <source>
        <dbReference type="SAM" id="MobiDB-lite"/>
    </source>
</evidence>
<sequence length="77" mass="8623">MTKKESKVLRSPRQRRLLLSFSGGSLILANVSRGQREREKTSVLSRNMGRKELQSKRAPHQGKASACYKAASPYPAH</sequence>
<name>A0A9D4ZBQ4_ADICA</name>
<comment type="caution">
    <text evidence="2">The sequence shown here is derived from an EMBL/GenBank/DDBJ whole genome shotgun (WGS) entry which is preliminary data.</text>
</comment>
<reference evidence="2" key="1">
    <citation type="submission" date="2021-01" db="EMBL/GenBank/DDBJ databases">
        <title>Adiantum capillus-veneris genome.</title>
        <authorList>
            <person name="Fang Y."/>
            <person name="Liao Q."/>
        </authorList>
    </citation>
    <scope>NUCLEOTIDE SEQUENCE</scope>
    <source>
        <strain evidence="2">H3</strain>
        <tissue evidence="2">Leaf</tissue>
    </source>
</reference>
<evidence type="ECO:0000313" key="3">
    <source>
        <dbReference type="Proteomes" id="UP000886520"/>
    </source>
</evidence>
<dbReference type="AlphaFoldDB" id="A0A9D4ZBQ4"/>
<feature type="region of interest" description="Disordered" evidence="1">
    <location>
        <begin position="32"/>
        <end position="77"/>
    </location>
</feature>
<dbReference type="EMBL" id="JABFUD020000015">
    <property type="protein sequence ID" value="KAI5069204.1"/>
    <property type="molecule type" value="Genomic_DNA"/>
</dbReference>
<dbReference type="Proteomes" id="UP000886520">
    <property type="component" value="Chromosome 15"/>
</dbReference>
<protein>
    <submittedName>
        <fullName evidence="2">Uncharacterized protein</fullName>
    </submittedName>
</protein>
<gene>
    <name evidence="2" type="ORF">GOP47_0015505</name>
</gene>
<accession>A0A9D4ZBQ4</accession>